<protein>
    <submittedName>
        <fullName evidence="1">Uncharacterized protein</fullName>
    </submittedName>
</protein>
<proteinExistence type="predicted"/>
<organism evidence="1 2">
    <name type="scientific">Ehrlichia ruminantium</name>
    <name type="common">heartwater rickettsia</name>
    <name type="synonym">Cowdria ruminantium</name>
    <dbReference type="NCBI Taxonomy" id="779"/>
    <lineage>
        <taxon>Bacteria</taxon>
        <taxon>Pseudomonadati</taxon>
        <taxon>Pseudomonadota</taxon>
        <taxon>Alphaproteobacteria</taxon>
        <taxon>Rickettsiales</taxon>
        <taxon>Anaplasmataceae</taxon>
        <taxon>Ehrlichia</taxon>
    </lineage>
</organism>
<comment type="caution">
    <text evidence="1">The sequence shown here is derived from an EMBL/GenBank/DDBJ whole genome shotgun (WGS) entry which is preliminary data.</text>
</comment>
<evidence type="ECO:0000313" key="2">
    <source>
        <dbReference type="Proteomes" id="UP000092731"/>
    </source>
</evidence>
<name>A0A161M6S4_EHRRU</name>
<evidence type="ECO:0000313" key="1">
    <source>
        <dbReference type="EMBL" id="GAT78069.1"/>
    </source>
</evidence>
<feature type="non-terminal residue" evidence="1">
    <location>
        <position position="71"/>
    </location>
</feature>
<reference evidence="2" key="1">
    <citation type="submission" date="2016-05" db="EMBL/GenBank/DDBJ databases">
        <title>Draft genome sequences of four strains of Ehrlichia ruminantium, a tick-borne pathogen of ruminants, isolated from Zimbabwe, The Gambia and Ghana.</title>
        <authorList>
            <person name="Nakao R."/>
            <person name="Jongejan F."/>
            <person name="Sugimoto C."/>
        </authorList>
    </citation>
    <scope>NUCLEOTIDE SEQUENCE [LARGE SCALE GENOMIC DNA]</scope>
    <source>
        <strain evidence="2">Pokoase 417</strain>
    </source>
</reference>
<dbReference type="Proteomes" id="UP000092731">
    <property type="component" value="Unassembled WGS sequence"/>
</dbReference>
<dbReference type="EMBL" id="BDDM01000089">
    <property type="protein sequence ID" value="GAT78069.1"/>
    <property type="molecule type" value="Genomic_DNA"/>
</dbReference>
<gene>
    <name evidence="1" type="ORF">EHRUM3_02780</name>
</gene>
<dbReference type="AlphaFoldDB" id="A0A161M6S4"/>
<accession>A0A161M6S4</accession>
<sequence>MFIYITIFLLIFVLGLLINAYYRANADICTLKHNNNLINSLLSTLGDGFYLWDEKRRIEKFSTNLQILLNT</sequence>